<accession>K3WTU7</accession>
<organism evidence="2 3">
    <name type="scientific">Globisporangium ultimum (strain ATCC 200006 / CBS 805.95 / DAOM BR144)</name>
    <name type="common">Pythium ultimum</name>
    <dbReference type="NCBI Taxonomy" id="431595"/>
    <lineage>
        <taxon>Eukaryota</taxon>
        <taxon>Sar</taxon>
        <taxon>Stramenopiles</taxon>
        <taxon>Oomycota</taxon>
        <taxon>Peronosporomycetes</taxon>
        <taxon>Pythiales</taxon>
        <taxon>Pythiaceae</taxon>
        <taxon>Globisporangium</taxon>
    </lineage>
</organism>
<feature type="compositionally biased region" description="Basic and acidic residues" evidence="1">
    <location>
        <begin position="271"/>
        <end position="283"/>
    </location>
</feature>
<dbReference type="HOGENOM" id="CLU_543597_0_0_1"/>
<evidence type="ECO:0000313" key="2">
    <source>
        <dbReference type="EnsemblProtists" id="PYU1_T008393"/>
    </source>
</evidence>
<evidence type="ECO:0000313" key="3">
    <source>
        <dbReference type="Proteomes" id="UP000019132"/>
    </source>
</evidence>
<feature type="compositionally biased region" description="Low complexity" evidence="1">
    <location>
        <begin position="300"/>
        <end position="313"/>
    </location>
</feature>
<feature type="region of interest" description="Disordered" evidence="1">
    <location>
        <begin position="1"/>
        <end position="318"/>
    </location>
</feature>
<dbReference type="AlphaFoldDB" id="K3WTU7"/>
<dbReference type="EnsemblProtists" id="PYU1_T008393">
    <property type="protein sequence ID" value="PYU1_T008393"/>
    <property type="gene ID" value="PYU1_G008377"/>
</dbReference>
<reference evidence="3" key="1">
    <citation type="journal article" date="2010" name="Genome Biol.">
        <title>Genome sequence of the necrotrophic plant pathogen Pythium ultimum reveals original pathogenicity mechanisms and effector repertoire.</title>
        <authorList>
            <person name="Levesque C.A."/>
            <person name="Brouwer H."/>
            <person name="Cano L."/>
            <person name="Hamilton J.P."/>
            <person name="Holt C."/>
            <person name="Huitema E."/>
            <person name="Raffaele S."/>
            <person name="Robideau G.P."/>
            <person name="Thines M."/>
            <person name="Win J."/>
            <person name="Zerillo M.M."/>
            <person name="Beakes G.W."/>
            <person name="Boore J.L."/>
            <person name="Busam D."/>
            <person name="Dumas B."/>
            <person name="Ferriera S."/>
            <person name="Fuerstenberg S.I."/>
            <person name="Gachon C.M."/>
            <person name="Gaulin E."/>
            <person name="Govers F."/>
            <person name="Grenville-Briggs L."/>
            <person name="Horner N."/>
            <person name="Hostetler J."/>
            <person name="Jiang R.H."/>
            <person name="Johnson J."/>
            <person name="Krajaejun T."/>
            <person name="Lin H."/>
            <person name="Meijer H.J."/>
            <person name="Moore B."/>
            <person name="Morris P."/>
            <person name="Phuntmart V."/>
            <person name="Puiu D."/>
            <person name="Shetty J."/>
            <person name="Stajich J.E."/>
            <person name="Tripathy S."/>
            <person name="Wawra S."/>
            <person name="van West P."/>
            <person name="Whitty B.R."/>
            <person name="Coutinho P.M."/>
            <person name="Henrissat B."/>
            <person name="Martin F."/>
            <person name="Thomas P.D."/>
            <person name="Tyler B.M."/>
            <person name="De Vries R.P."/>
            <person name="Kamoun S."/>
            <person name="Yandell M."/>
            <person name="Tisserat N."/>
            <person name="Buell C.R."/>
        </authorList>
    </citation>
    <scope>NUCLEOTIDE SEQUENCE</scope>
    <source>
        <strain evidence="3">DAOM:BR144</strain>
    </source>
</reference>
<protein>
    <submittedName>
        <fullName evidence="2">Uncharacterized protein</fullName>
    </submittedName>
</protein>
<feature type="region of interest" description="Disordered" evidence="1">
    <location>
        <begin position="339"/>
        <end position="379"/>
    </location>
</feature>
<evidence type="ECO:0000256" key="1">
    <source>
        <dbReference type="SAM" id="MobiDB-lite"/>
    </source>
</evidence>
<feature type="compositionally biased region" description="Acidic residues" evidence="1">
    <location>
        <begin position="99"/>
        <end position="119"/>
    </location>
</feature>
<dbReference type="InParanoid" id="K3WTU7"/>
<dbReference type="VEuPathDB" id="FungiDB:PYU1_G008377"/>
<feature type="compositionally biased region" description="Basic residues" evidence="1">
    <location>
        <begin position="218"/>
        <end position="228"/>
    </location>
</feature>
<reference evidence="3" key="2">
    <citation type="submission" date="2010-04" db="EMBL/GenBank/DDBJ databases">
        <authorList>
            <person name="Buell R."/>
            <person name="Hamilton J."/>
            <person name="Hostetler J."/>
        </authorList>
    </citation>
    <scope>NUCLEOTIDE SEQUENCE [LARGE SCALE GENOMIC DNA]</scope>
    <source>
        <strain evidence="3">DAOM:BR144</strain>
    </source>
</reference>
<feature type="compositionally biased region" description="Polar residues" evidence="1">
    <location>
        <begin position="287"/>
        <end position="297"/>
    </location>
</feature>
<proteinExistence type="predicted"/>
<feature type="compositionally biased region" description="Low complexity" evidence="1">
    <location>
        <begin position="68"/>
        <end position="79"/>
    </location>
</feature>
<feature type="compositionally biased region" description="Polar residues" evidence="1">
    <location>
        <begin position="230"/>
        <end position="247"/>
    </location>
</feature>
<feature type="compositionally biased region" description="Basic residues" evidence="1">
    <location>
        <begin position="147"/>
        <end position="157"/>
    </location>
</feature>
<reference evidence="2" key="3">
    <citation type="submission" date="2015-02" db="UniProtKB">
        <authorList>
            <consortium name="EnsemblProtists"/>
        </authorList>
    </citation>
    <scope>IDENTIFICATION</scope>
    <source>
        <strain evidence="2">DAOM BR144</strain>
    </source>
</reference>
<dbReference type="EMBL" id="GL376613">
    <property type="status" value="NOT_ANNOTATED_CDS"/>
    <property type="molecule type" value="Genomic_DNA"/>
</dbReference>
<feature type="compositionally biased region" description="Acidic residues" evidence="1">
    <location>
        <begin position="185"/>
        <end position="197"/>
    </location>
</feature>
<feature type="compositionally biased region" description="Low complexity" evidence="1">
    <location>
        <begin position="349"/>
        <end position="377"/>
    </location>
</feature>
<name>K3WTU7_GLOUD</name>
<dbReference type="Proteomes" id="UP000019132">
    <property type="component" value="Unassembled WGS sequence"/>
</dbReference>
<keyword evidence="3" id="KW-1185">Reference proteome</keyword>
<sequence>MKVDDDGVIVLDSSSSNEDENEYERQPARQPARRAKPVTAQAARKSVLTSTAAPTVRGAFSSGKKIKAPVAARKAAPRAGYESENEHMEYIIREIISSGEDEQDDNDEEDAYDDGDTSFDESLAFDSKKRRRTNSSSAVRTGMPATKAKKSPKHLRKPQTPTKAPPRTGDVMKPSRRPRHFAEGSSEEESSDEDEDEFPFRRPPKAVVAMKSAERQQQTHKKQGHARPHGSSSSKYADVLSKSSVESPSEDEDAYARKPKKPAMQSSTKPSSREEKKAARKQEATPVMQQRPTTNDHSVAAASSARSSSTATRQADRESYAFTERISFSELQAQRRALEQIANQRRRATAASSGSSSALFSPPASSSSTTKSTAASARKSELFEFSQKKSIKRSRVDEIEKKVKAVVSPPASTPLVKATKEIPDVAPSPIADVTMSSTTTTSMTYTSQVSSRTSTYQSFGNQSDDHIRAPAMHGTTWRRLLLARSPPNILSPDSTYPLPFAD</sequence>